<comment type="catalytic activity">
    <reaction evidence="1">
        <text>ATP + protein L-histidine = ADP + protein N-phospho-L-histidine.</text>
        <dbReference type="EC" id="2.7.13.3"/>
    </reaction>
</comment>
<evidence type="ECO:0000313" key="8">
    <source>
        <dbReference type="Proteomes" id="UP000249304"/>
    </source>
</evidence>
<protein>
    <recommendedName>
        <fullName evidence="2">histidine kinase</fullName>
        <ecNumber evidence="2">2.7.13.3</ecNumber>
    </recommendedName>
</protein>
<evidence type="ECO:0000256" key="4">
    <source>
        <dbReference type="ARBA" id="ARBA00022777"/>
    </source>
</evidence>
<keyword evidence="4" id="KW-0418">Kinase</keyword>
<dbReference type="CDD" id="cd00075">
    <property type="entry name" value="HATPase"/>
    <property type="match status" value="1"/>
</dbReference>
<evidence type="ECO:0000256" key="3">
    <source>
        <dbReference type="ARBA" id="ARBA00022679"/>
    </source>
</evidence>
<keyword evidence="3" id="KW-0808">Transferase</keyword>
<dbReference type="InterPro" id="IPR003594">
    <property type="entry name" value="HATPase_dom"/>
</dbReference>
<evidence type="ECO:0000256" key="5">
    <source>
        <dbReference type="ARBA" id="ARBA00023012"/>
    </source>
</evidence>
<comment type="caution">
    <text evidence="7">The sequence shown here is derived from an EMBL/GenBank/DDBJ whole genome shotgun (WGS) entry which is preliminary data.</text>
</comment>
<proteinExistence type="predicted"/>
<dbReference type="Gene3D" id="3.30.565.10">
    <property type="entry name" value="Histidine kinase-like ATPase, C-terminal domain"/>
    <property type="match status" value="1"/>
</dbReference>
<feature type="domain" description="Histidine kinase" evidence="6">
    <location>
        <begin position="26"/>
        <end position="111"/>
    </location>
</feature>
<sequence length="125" mass="13918">MTRCRPSTWTWAPWRARWPRHARTHVELTVAHAGGQAVLSVTDDGTGIAPQDRERVFERFTRLPEARRRDPSGSGLGLAISREIAEAHRGTLRVEDSPAGARFVLRLPRAVAAPCGNVRRRSEAC</sequence>
<evidence type="ECO:0000256" key="1">
    <source>
        <dbReference type="ARBA" id="ARBA00000085"/>
    </source>
</evidence>
<dbReference type="SMART" id="SM00387">
    <property type="entry name" value="HATPase_c"/>
    <property type="match status" value="1"/>
</dbReference>
<dbReference type="GO" id="GO:0004673">
    <property type="term" value="F:protein histidine kinase activity"/>
    <property type="evidence" value="ECO:0007669"/>
    <property type="project" value="UniProtKB-EC"/>
</dbReference>
<dbReference type="PANTHER" id="PTHR43711">
    <property type="entry name" value="TWO-COMPONENT HISTIDINE KINASE"/>
    <property type="match status" value="1"/>
</dbReference>
<dbReference type="EMBL" id="POUD01000191">
    <property type="protein sequence ID" value="PZG12291.1"/>
    <property type="molecule type" value="Genomic_DNA"/>
</dbReference>
<dbReference type="Pfam" id="PF02518">
    <property type="entry name" value="HATPase_c"/>
    <property type="match status" value="1"/>
</dbReference>
<dbReference type="PRINTS" id="PR00344">
    <property type="entry name" value="BCTRLSENSOR"/>
</dbReference>
<evidence type="ECO:0000259" key="6">
    <source>
        <dbReference type="PROSITE" id="PS50109"/>
    </source>
</evidence>
<dbReference type="SUPFAM" id="SSF55874">
    <property type="entry name" value="ATPase domain of HSP90 chaperone/DNA topoisomerase II/histidine kinase"/>
    <property type="match status" value="1"/>
</dbReference>
<evidence type="ECO:0000256" key="2">
    <source>
        <dbReference type="ARBA" id="ARBA00012438"/>
    </source>
</evidence>
<dbReference type="OrthoDB" id="9786919at2"/>
<reference evidence="7 8" key="1">
    <citation type="submission" date="2018-01" db="EMBL/GenBank/DDBJ databases">
        <title>Draft genome sequence of Nonomuraea sp. KC333.</title>
        <authorList>
            <person name="Sahin N."/>
            <person name="Saygin H."/>
            <person name="Ay H."/>
        </authorList>
    </citation>
    <scope>NUCLEOTIDE SEQUENCE [LARGE SCALE GENOMIC DNA]</scope>
    <source>
        <strain evidence="7 8">KC333</strain>
    </source>
</reference>
<gene>
    <name evidence="7" type="ORF">C1J01_33275</name>
</gene>
<dbReference type="InterPro" id="IPR036890">
    <property type="entry name" value="HATPase_C_sf"/>
</dbReference>
<dbReference type="InterPro" id="IPR050736">
    <property type="entry name" value="Sensor_HK_Regulatory"/>
</dbReference>
<keyword evidence="8" id="KW-1185">Reference proteome</keyword>
<evidence type="ECO:0000313" key="7">
    <source>
        <dbReference type="EMBL" id="PZG12291.1"/>
    </source>
</evidence>
<keyword evidence="5" id="KW-0902">Two-component regulatory system</keyword>
<name>A0A2W2DPQ3_9ACTN</name>
<dbReference type="PANTHER" id="PTHR43711:SF32">
    <property type="entry name" value="SENSOR-TYPE HISTIDINE KINASE PRRB"/>
    <property type="match status" value="1"/>
</dbReference>
<organism evidence="7 8">
    <name type="scientific">Nonomuraea aridisoli</name>
    <dbReference type="NCBI Taxonomy" id="2070368"/>
    <lineage>
        <taxon>Bacteria</taxon>
        <taxon>Bacillati</taxon>
        <taxon>Actinomycetota</taxon>
        <taxon>Actinomycetes</taxon>
        <taxon>Streptosporangiales</taxon>
        <taxon>Streptosporangiaceae</taxon>
        <taxon>Nonomuraea</taxon>
    </lineage>
</organism>
<dbReference type="InterPro" id="IPR005467">
    <property type="entry name" value="His_kinase_dom"/>
</dbReference>
<dbReference type="RefSeq" id="WP_111182943.1">
    <property type="nucleotide sequence ID" value="NZ_POUD01000191.1"/>
</dbReference>
<dbReference type="GO" id="GO:0000160">
    <property type="term" value="P:phosphorelay signal transduction system"/>
    <property type="evidence" value="ECO:0007669"/>
    <property type="project" value="UniProtKB-KW"/>
</dbReference>
<accession>A0A2W2DPQ3</accession>
<dbReference type="PROSITE" id="PS50109">
    <property type="entry name" value="HIS_KIN"/>
    <property type="match status" value="1"/>
</dbReference>
<dbReference type="EC" id="2.7.13.3" evidence="2"/>
<dbReference type="InterPro" id="IPR004358">
    <property type="entry name" value="Sig_transdc_His_kin-like_C"/>
</dbReference>
<dbReference type="AlphaFoldDB" id="A0A2W2DPQ3"/>
<dbReference type="Proteomes" id="UP000249304">
    <property type="component" value="Unassembled WGS sequence"/>
</dbReference>